<dbReference type="OrthoDB" id="9791494at2"/>
<dbReference type="CDD" id="cd00338">
    <property type="entry name" value="Ser_Recombinase"/>
    <property type="match status" value="1"/>
</dbReference>
<dbReference type="InterPro" id="IPR006119">
    <property type="entry name" value="Resolv_N"/>
</dbReference>
<dbReference type="Pfam" id="PF13408">
    <property type="entry name" value="Zn_ribbon_recom"/>
    <property type="match status" value="1"/>
</dbReference>
<dbReference type="EMBL" id="CCAZ020000002">
    <property type="protein sequence ID" value="CEG10053.1"/>
    <property type="molecule type" value="Genomic_DNA"/>
</dbReference>
<keyword evidence="7" id="KW-1185">Reference proteome</keyword>
<dbReference type="PROSITE" id="PS51737">
    <property type="entry name" value="RECOMBINASE_DNA_BIND"/>
    <property type="match status" value="1"/>
</dbReference>
<dbReference type="InterPro" id="IPR038109">
    <property type="entry name" value="DNA_bind_recomb_sf"/>
</dbReference>
<dbReference type="InterPro" id="IPR036162">
    <property type="entry name" value="Resolvase-like_N_sf"/>
</dbReference>
<feature type="domain" description="Resolvase/invertase-type recombinase catalytic" evidence="4">
    <location>
        <begin position="4"/>
        <end position="162"/>
    </location>
</feature>
<sequence length="564" mass="63057">MKLKAYSYIRMSTETQLQGDSLRRQTEASRRYAEAHGLELVTDVDLHDIGVSAYSGDNVTHGKFGRFLEAVRAGQIEKGSYLLVESFDRISRQTPLTALESFKAIVEAGLVLVTLDDGQVYRDNIRTDQLLLSILKMVRANEESSLKGQRVAKAWANKRANADSKKLTARCPSWLQLTADRSKFEIIEERAQIVRRIFNEVNSGLGVYTIVRRLNAEKVPTFTSRAKGWAHSTVNKVVNSPAVIGNFQPNRLVNGKRVPDGEIKVGYYPRIISDATYEAAQRIRFSRLTRPSDGQKGSGGRKGKHYANLFSKLALCSGCGQAMTYLNKGKPPKGQAYLTCSDALHNRGCSINGRWRYDHFEDAFLKFVERLDLASIVSSEEHQSKRMELVRQLDALEGRQKILENEIKTLLDTNLKMSGGSEILARELTKREPALAEAKASQAGIRQQIAQLDAAALAYYSNPDQMSDLIGRVRATRGENVFKVRALIASRLQALISDVVLTLDYNEDERAFEVDFRDGANLMAFVSQDDPTKITRVVRSYAGEFTVKDADGNLLDAVAMDEWD</sequence>
<dbReference type="SUPFAM" id="SSF53041">
    <property type="entry name" value="Resolvase-like"/>
    <property type="match status" value="1"/>
</dbReference>
<dbReference type="InterPro" id="IPR050639">
    <property type="entry name" value="SSR_resolvase"/>
</dbReference>
<dbReference type="Proteomes" id="UP000035762">
    <property type="component" value="Unassembled WGS sequence"/>
</dbReference>
<evidence type="ECO:0000259" key="4">
    <source>
        <dbReference type="PROSITE" id="PS51736"/>
    </source>
</evidence>
<reference evidence="6 7" key="1">
    <citation type="journal article" date="2014" name="Genome Announc.">
        <title>Genome Sequence of Afipia felis Strain 76713, Isolated in Hospital Water Using an Amoeba Co-Culture Procedure.</title>
        <authorList>
            <person name="Benamar S."/>
            <person name="La Scola B."/>
            <person name="Croce O."/>
        </authorList>
    </citation>
    <scope>NUCLEOTIDE SEQUENCE [LARGE SCALE GENOMIC DNA]</scope>
    <source>
        <strain evidence="6 7">76713</strain>
    </source>
</reference>
<name>A0A090N8G5_AFIFE</name>
<dbReference type="Pfam" id="PF07508">
    <property type="entry name" value="Recombinase"/>
    <property type="match status" value="1"/>
</dbReference>
<dbReference type="PANTHER" id="PTHR30461:SF2">
    <property type="entry name" value="SERINE RECOMBINASE PINE-RELATED"/>
    <property type="match status" value="1"/>
</dbReference>
<evidence type="ECO:0008006" key="8">
    <source>
        <dbReference type="Google" id="ProtNLM"/>
    </source>
</evidence>
<keyword evidence="2" id="KW-0233">DNA recombination</keyword>
<keyword evidence="1" id="KW-0238">DNA-binding</keyword>
<evidence type="ECO:0000259" key="5">
    <source>
        <dbReference type="PROSITE" id="PS51737"/>
    </source>
</evidence>
<proteinExistence type="predicted"/>
<feature type="coiled-coil region" evidence="3">
    <location>
        <begin position="379"/>
        <end position="413"/>
    </location>
</feature>
<dbReference type="SMART" id="SM00857">
    <property type="entry name" value="Resolvase"/>
    <property type="match status" value="1"/>
</dbReference>
<dbReference type="GO" id="GO:0003677">
    <property type="term" value="F:DNA binding"/>
    <property type="evidence" value="ECO:0007669"/>
    <property type="project" value="UniProtKB-KW"/>
</dbReference>
<feature type="domain" description="Recombinase" evidence="5">
    <location>
        <begin position="172"/>
        <end position="291"/>
    </location>
</feature>
<evidence type="ECO:0000313" key="6">
    <source>
        <dbReference type="EMBL" id="CEG10053.1"/>
    </source>
</evidence>
<evidence type="ECO:0000256" key="2">
    <source>
        <dbReference type="ARBA" id="ARBA00023172"/>
    </source>
</evidence>
<evidence type="ECO:0000256" key="1">
    <source>
        <dbReference type="ARBA" id="ARBA00023125"/>
    </source>
</evidence>
<accession>A0A090N8G5</accession>
<dbReference type="PROSITE" id="PS51736">
    <property type="entry name" value="RECOMBINASES_3"/>
    <property type="match status" value="1"/>
</dbReference>
<dbReference type="GO" id="GO:0000150">
    <property type="term" value="F:DNA strand exchange activity"/>
    <property type="evidence" value="ECO:0007669"/>
    <property type="project" value="InterPro"/>
</dbReference>
<dbReference type="InterPro" id="IPR025827">
    <property type="entry name" value="Zn_ribbon_recom_dom"/>
</dbReference>
<dbReference type="Gene3D" id="3.40.50.1390">
    <property type="entry name" value="Resolvase, N-terminal catalytic domain"/>
    <property type="match status" value="1"/>
</dbReference>
<organism evidence="6 7">
    <name type="scientific">Afipia felis</name>
    <name type="common">Cat scratch disease bacillus</name>
    <dbReference type="NCBI Taxonomy" id="1035"/>
    <lineage>
        <taxon>Bacteria</taxon>
        <taxon>Pseudomonadati</taxon>
        <taxon>Pseudomonadota</taxon>
        <taxon>Alphaproteobacteria</taxon>
        <taxon>Hyphomicrobiales</taxon>
        <taxon>Nitrobacteraceae</taxon>
        <taxon>Afipia</taxon>
    </lineage>
</organism>
<gene>
    <name evidence="6" type="ORF">BN961_03487</name>
</gene>
<dbReference type="RefSeq" id="WP_048757740.1">
    <property type="nucleotide sequence ID" value="NZ_CCAZ020000002.1"/>
</dbReference>
<dbReference type="InterPro" id="IPR011109">
    <property type="entry name" value="DNA_bind_recombinase_dom"/>
</dbReference>
<evidence type="ECO:0000313" key="7">
    <source>
        <dbReference type="Proteomes" id="UP000035762"/>
    </source>
</evidence>
<evidence type="ECO:0000256" key="3">
    <source>
        <dbReference type="SAM" id="Coils"/>
    </source>
</evidence>
<dbReference type="Pfam" id="PF00239">
    <property type="entry name" value="Resolvase"/>
    <property type="match status" value="1"/>
</dbReference>
<protein>
    <recommendedName>
        <fullName evidence="8">Recombinase family protein</fullName>
    </recommendedName>
</protein>
<dbReference type="Gene3D" id="3.90.1750.20">
    <property type="entry name" value="Putative Large Serine Recombinase, Chain B, Domain 2"/>
    <property type="match status" value="1"/>
</dbReference>
<dbReference type="PANTHER" id="PTHR30461">
    <property type="entry name" value="DNA-INVERTASE FROM LAMBDOID PROPHAGE"/>
    <property type="match status" value="1"/>
</dbReference>
<comment type="caution">
    <text evidence="6">The sequence shown here is derived from an EMBL/GenBank/DDBJ whole genome shotgun (WGS) entry which is preliminary data.</text>
</comment>
<keyword evidence="3" id="KW-0175">Coiled coil</keyword>
<dbReference type="AlphaFoldDB" id="A0A090N8G5"/>